<evidence type="ECO:0000313" key="1">
    <source>
        <dbReference type="EMBL" id="MDG9788743.1"/>
    </source>
</evidence>
<accession>A0AAW6RY22</accession>
<comment type="caution">
    <text evidence="1">The sequence shown here is derived from an EMBL/GenBank/DDBJ whole genome shotgun (WGS) entry which is preliminary data.</text>
</comment>
<organism evidence="1 2">
    <name type="scientific">Acinetobacter johnsonii</name>
    <dbReference type="NCBI Taxonomy" id="40214"/>
    <lineage>
        <taxon>Bacteria</taxon>
        <taxon>Pseudomonadati</taxon>
        <taxon>Pseudomonadota</taxon>
        <taxon>Gammaproteobacteria</taxon>
        <taxon>Moraxellales</taxon>
        <taxon>Moraxellaceae</taxon>
        <taxon>Acinetobacter</taxon>
    </lineage>
</organism>
<reference evidence="1" key="1">
    <citation type="submission" date="2022-09" db="EMBL/GenBank/DDBJ databases">
        <title>Intensive care unit water sources are persistently colonized with multi-drug resistant bacteria and are the site of extensive horizontal gene transfer of antibiotic resistance genes.</title>
        <authorList>
            <person name="Diorio-Toth L."/>
        </authorList>
    </citation>
    <scope>NUCLEOTIDE SEQUENCE</scope>
    <source>
        <strain evidence="1">GD04065</strain>
    </source>
</reference>
<protein>
    <recommendedName>
        <fullName evidence="3">Tip attachment protein J domain-containing protein</fullName>
    </recommendedName>
</protein>
<dbReference type="Proteomes" id="UP001157887">
    <property type="component" value="Unassembled WGS sequence"/>
</dbReference>
<dbReference type="RefSeq" id="WP_279662214.1">
    <property type="nucleotide sequence ID" value="NZ_JAOECG010000048.1"/>
</dbReference>
<name>A0AAW6RY22_ACIJO</name>
<gene>
    <name evidence="1" type="ORF">N7566_17485</name>
</gene>
<proteinExistence type="predicted"/>
<evidence type="ECO:0008006" key="3">
    <source>
        <dbReference type="Google" id="ProtNLM"/>
    </source>
</evidence>
<sequence length="930" mass="104113">MGGSSKQTIGQRYFAKLTTFIGNPIEKLIGINFDNRGWIFKPDNDETFLRVESPNLYGDKEGGVAGFIDIHTGTADQLPNAAYSADFPKVSGYPFQSYLVFRGLGRGVSAGGVVGEIAGIIAKRHHYNKSFYHGNSGYMKEMLLWPQRIHVRNDGRPQWYDEKAEIFPPPEADAPEYDFDQLSWDMVGEDGPHGNSNVPIGNFGTSGFTIQSSNFSSDTVFEIDLSITASTEFRTVIGGEEVEGYDWIRKGGVYASSSFNRYMIQISEPPATYYFNHGVSSDPYDDHERFAMIKLQVKNGATVTCICDPADGLMAKGETRGYQQYMRFSATSAAHRYINPIHKIREILTDDTAMNKPESDVNDVNFKKAADVLHQEKLGISWSVTEKSCLEAINELCGHIEAGVRMNRQTGLYEMVLFRDDWFDDDEIHTLPVNKIKSMNLEGATSADELINKLNVSYYNQSAIKDSSFSIAENAAIRNLKGHENAEDVKFPYFMHQRNAAVVAQWKLKQMSTPVWQGTFTTGFYEARKWNRYDLLRLEWPRKWAGTILVRIMKINLGMGTDVSIDFVEVVPYSSDLSSSIVIDTPVDTSPKPPKPALFKAFELSYLEAMQLNGQKAVDEALAYNPDAGYAAVIAKRPQTNSLNALMYTDIGNDYERAGAITYSETAELDQNISQINTTFIVKNAGEIDMVSIGTQITVNHEIMVYQAYDDETGLLTVKRGALDTIPQNHLAGSVLYFADDFITVDPTEYVTGEIINVKALTTTPSGILSLDDVDAQQVEIQARAIRPYPPANVKINDVYWPTEIETDLVLTWVDRNRVQQTGGSILGWYEGGVTVESGVVYFVQVFDANDQLISTENLGAVNSCIVDYSSVTTERFKLKLFSKRDTYVSMQAFEIDILNTNYLSKPKNITAEYAELYRPEQLKAEFDNV</sequence>
<evidence type="ECO:0000313" key="2">
    <source>
        <dbReference type="Proteomes" id="UP001157887"/>
    </source>
</evidence>
<dbReference type="AlphaFoldDB" id="A0AAW6RY22"/>
<dbReference type="EMBL" id="JAOECG010000048">
    <property type="protein sequence ID" value="MDG9788743.1"/>
    <property type="molecule type" value="Genomic_DNA"/>
</dbReference>